<proteinExistence type="predicted"/>
<dbReference type="InParanoid" id="D6TFP0"/>
<dbReference type="Gene3D" id="3.40.50.300">
    <property type="entry name" value="P-loop containing nucleotide triphosphate hydrolases"/>
    <property type="match status" value="1"/>
</dbReference>
<gene>
    <name evidence="1" type="ORF">Krac_12146</name>
</gene>
<organism evidence="1 2">
    <name type="scientific">Ktedonobacter racemifer DSM 44963</name>
    <dbReference type="NCBI Taxonomy" id="485913"/>
    <lineage>
        <taxon>Bacteria</taxon>
        <taxon>Bacillati</taxon>
        <taxon>Chloroflexota</taxon>
        <taxon>Ktedonobacteria</taxon>
        <taxon>Ktedonobacterales</taxon>
        <taxon>Ktedonobacteraceae</taxon>
        <taxon>Ktedonobacter</taxon>
    </lineage>
</organism>
<evidence type="ECO:0000313" key="2">
    <source>
        <dbReference type="Proteomes" id="UP000004508"/>
    </source>
</evidence>
<dbReference type="EMBL" id="ADVG01000001">
    <property type="protein sequence ID" value="EFH90523.1"/>
    <property type="molecule type" value="Genomic_DNA"/>
</dbReference>
<dbReference type="STRING" id="485913.Krac_12146"/>
<reference evidence="1 2" key="1">
    <citation type="journal article" date="2011" name="Stand. Genomic Sci.">
        <title>Non-contiguous finished genome sequence and contextual data of the filamentous soil bacterium Ktedonobacter racemifer type strain (SOSP1-21).</title>
        <authorList>
            <person name="Chang Y.J."/>
            <person name="Land M."/>
            <person name="Hauser L."/>
            <person name="Chertkov O."/>
            <person name="Del Rio T.G."/>
            <person name="Nolan M."/>
            <person name="Copeland A."/>
            <person name="Tice H."/>
            <person name="Cheng J.F."/>
            <person name="Lucas S."/>
            <person name="Han C."/>
            <person name="Goodwin L."/>
            <person name="Pitluck S."/>
            <person name="Ivanova N."/>
            <person name="Ovchinikova G."/>
            <person name="Pati A."/>
            <person name="Chen A."/>
            <person name="Palaniappan K."/>
            <person name="Mavromatis K."/>
            <person name="Liolios K."/>
            <person name="Brettin T."/>
            <person name="Fiebig A."/>
            <person name="Rohde M."/>
            <person name="Abt B."/>
            <person name="Goker M."/>
            <person name="Detter J.C."/>
            <person name="Woyke T."/>
            <person name="Bristow J."/>
            <person name="Eisen J.A."/>
            <person name="Markowitz V."/>
            <person name="Hugenholtz P."/>
            <person name="Kyrpides N.C."/>
            <person name="Klenk H.P."/>
            <person name="Lapidus A."/>
        </authorList>
    </citation>
    <scope>NUCLEOTIDE SEQUENCE [LARGE SCALE GENOMIC DNA]</scope>
    <source>
        <strain evidence="2">DSM 44963</strain>
    </source>
</reference>
<dbReference type="OrthoDB" id="161792at2"/>
<evidence type="ECO:0000313" key="1">
    <source>
        <dbReference type="EMBL" id="EFH90523.1"/>
    </source>
</evidence>
<dbReference type="RefSeq" id="WP_007907976.1">
    <property type="nucleotide sequence ID" value="NZ_ADVG01000001.1"/>
</dbReference>
<dbReference type="AlphaFoldDB" id="D6TFP0"/>
<protein>
    <submittedName>
        <fullName evidence="1">Uncharacterized protein</fullName>
    </submittedName>
</protein>
<sequence length="214" mass="24421">MGVKVFVLGRPGSGKSTGARYIRYLAEQASWSSAHFNDYHILQEMFLADTEHKQFRPTEHNGFDAIDLSVLDCALQELERRVQLISATTDLVTIEFARDDYQAAFKHFSPAFLRDASVLFLHADLDTCLQRVHERVSCAFSADDHPSFSDDIFKRYYAHDETEYILTFLKHEYGIGQEVCVLNNMSGLEYLQRGLELFVQNTLLLPSKVLSLTA</sequence>
<name>D6TFP0_KTERA</name>
<accession>D6TFP0</accession>
<keyword evidence="2" id="KW-1185">Reference proteome</keyword>
<dbReference type="Proteomes" id="UP000004508">
    <property type="component" value="Unassembled WGS sequence"/>
</dbReference>
<comment type="caution">
    <text evidence="1">The sequence shown here is derived from an EMBL/GenBank/DDBJ whole genome shotgun (WGS) entry which is preliminary data.</text>
</comment>
<dbReference type="InterPro" id="IPR027417">
    <property type="entry name" value="P-loop_NTPase"/>
</dbReference>
<dbReference type="SUPFAM" id="SSF52540">
    <property type="entry name" value="P-loop containing nucleoside triphosphate hydrolases"/>
    <property type="match status" value="1"/>
</dbReference>